<evidence type="ECO:0000259" key="7">
    <source>
        <dbReference type="PROSITE" id="PS50850"/>
    </source>
</evidence>
<evidence type="ECO:0000256" key="4">
    <source>
        <dbReference type="ARBA" id="ARBA00022989"/>
    </source>
</evidence>
<proteinExistence type="predicted"/>
<feature type="transmembrane region" description="Helical" evidence="6">
    <location>
        <begin position="133"/>
        <end position="150"/>
    </location>
</feature>
<dbReference type="AlphaFoldDB" id="A0A826HQQ3"/>
<evidence type="ECO:0000256" key="2">
    <source>
        <dbReference type="ARBA" id="ARBA00022448"/>
    </source>
</evidence>
<feature type="domain" description="Major facilitator superfamily (MFS) profile" evidence="7">
    <location>
        <begin position="4"/>
        <end position="398"/>
    </location>
</feature>
<evidence type="ECO:0000256" key="6">
    <source>
        <dbReference type="SAM" id="Phobius"/>
    </source>
</evidence>
<keyword evidence="5 6" id="KW-0472">Membrane</keyword>
<dbReference type="InterPro" id="IPR020846">
    <property type="entry name" value="MFS_dom"/>
</dbReference>
<evidence type="ECO:0000256" key="5">
    <source>
        <dbReference type="ARBA" id="ARBA00023136"/>
    </source>
</evidence>
<feature type="transmembrane region" description="Helical" evidence="6">
    <location>
        <begin position="72"/>
        <end position="94"/>
    </location>
</feature>
<feature type="transmembrane region" description="Helical" evidence="6">
    <location>
        <begin position="252"/>
        <end position="272"/>
    </location>
</feature>
<evidence type="ECO:0000256" key="3">
    <source>
        <dbReference type="ARBA" id="ARBA00022692"/>
    </source>
</evidence>
<gene>
    <name evidence="8" type="ORF">LBPG_02687</name>
</gene>
<name>A0A826HQQ3_LACPA</name>
<feature type="transmembrane region" description="Helical" evidence="6">
    <location>
        <begin position="221"/>
        <end position="240"/>
    </location>
</feature>
<dbReference type="PROSITE" id="PS50850">
    <property type="entry name" value="MFS"/>
    <property type="match status" value="1"/>
</dbReference>
<dbReference type="GeneID" id="57089247"/>
<dbReference type="SUPFAM" id="SSF103473">
    <property type="entry name" value="MFS general substrate transporter"/>
    <property type="match status" value="1"/>
</dbReference>
<feature type="transmembrane region" description="Helical" evidence="6">
    <location>
        <begin position="343"/>
        <end position="362"/>
    </location>
</feature>
<dbReference type="GO" id="GO:0005886">
    <property type="term" value="C:plasma membrane"/>
    <property type="evidence" value="ECO:0007669"/>
    <property type="project" value="UniProtKB-SubCell"/>
</dbReference>
<dbReference type="KEGG" id="lpi:LBPG_02687"/>
<feature type="transmembrane region" description="Helical" evidence="6">
    <location>
        <begin position="40"/>
        <end position="60"/>
    </location>
</feature>
<keyword evidence="4 6" id="KW-1133">Transmembrane helix</keyword>
<accession>A0A826HQQ3</accession>
<dbReference type="Gene3D" id="1.20.1250.20">
    <property type="entry name" value="MFS general substrate transporter like domains"/>
    <property type="match status" value="2"/>
</dbReference>
<dbReference type="PANTHER" id="PTHR11360">
    <property type="entry name" value="MONOCARBOXYLATE TRANSPORTER"/>
    <property type="match status" value="1"/>
</dbReference>
<feature type="transmembrane region" description="Helical" evidence="6">
    <location>
        <begin position="156"/>
        <end position="178"/>
    </location>
</feature>
<feature type="transmembrane region" description="Helical" evidence="6">
    <location>
        <begin position="284"/>
        <end position="303"/>
    </location>
</feature>
<evidence type="ECO:0000313" key="8">
    <source>
        <dbReference type="EMBL" id="EEQ67238.1"/>
    </source>
</evidence>
<dbReference type="InterPro" id="IPR036259">
    <property type="entry name" value="MFS_trans_sf"/>
</dbReference>
<dbReference type="PANTHER" id="PTHR11360:SF317">
    <property type="entry name" value="MAJOR FACILITATOR SUPERFAMILY (MFS) PROFILE DOMAIN-CONTAINING PROTEIN-RELATED"/>
    <property type="match status" value="1"/>
</dbReference>
<reference evidence="8 9" key="1">
    <citation type="submission" date="2010-12" db="EMBL/GenBank/DDBJ databases">
        <title>The Genome Sequence of Lactobacillus paracasei subsp. paracasei strain 8700:2.</title>
        <authorList>
            <consortium name="The Broad Institute Genome Sequencing Platform"/>
            <person name="Ward D."/>
            <person name="Earl A."/>
            <person name="Feldgarden M."/>
            <person name="Young S.K."/>
            <person name="Gargeya S."/>
            <person name="Zeng Q."/>
            <person name="Alvarado L."/>
            <person name="Berlin A."/>
            <person name="Bochicchio J."/>
            <person name="Chapman S.B."/>
            <person name="Chen Z."/>
            <person name="Freedman E."/>
            <person name="Gellesch M."/>
            <person name="Goldberg J."/>
            <person name="Griggs A."/>
            <person name="Gujja S."/>
            <person name="Heilman E."/>
            <person name="Heiman D."/>
            <person name="Howarth C."/>
            <person name="Mehta T."/>
            <person name="Neiman D."/>
            <person name="Pearson M."/>
            <person name="Roberts A."/>
            <person name="Saif S."/>
            <person name="Shea T."/>
            <person name="Shenoy N."/>
            <person name="Sisk P."/>
            <person name="Stolte C."/>
            <person name="Sykes S."/>
            <person name="White J."/>
            <person name="Yandava C."/>
            <person name="Saulnier D."/>
            <person name="Haas B."/>
            <person name="Nusbaum C."/>
            <person name="Birren B."/>
        </authorList>
    </citation>
    <scope>NUCLEOTIDE SEQUENCE [LARGE SCALE GENOMIC DNA]</scope>
    <source>
        <strain evidence="8 9">8700:2</strain>
    </source>
</reference>
<dbReference type="InterPro" id="IPR011701">
    <property type="entry name" value="MFS"/>
</dbReference>
<dbReference type="Pfam" id="PF07690">
    <property type="entry name" value="MFS_1"/>
    <property type="match status" value="1"/>
</dbReference>
<feature type="transmembrane region" description="Helical" evidence="6">
    <location>
        <begin position="374"/>
        <end position="393"/>
    </location>
</feature>
<dbReference type="EMBL" id="CP002391">
    <property type="protein sequence ID" value="EEQ67238.1"/>
    <property type="molecule type" value="Genomic_DNA"/>
</dbReference>
<sequence>MSKRRYLVAIGGILLHLMIGSVYAWSVFTGPIAKQTGWALSSVTVAFSIAIFFLGMSAAFMGRLVERFGPRLTGTVAALLYGSGILLTGLAVQLESLPLLYIGYGVVGGLGLGAGYVTPVSTIIAWFPDKRGLATGMAIMGFGFAAMLTGPIAQNLIAGIGLVPTMYALGTAYLLIMLTAAQVIRKPRPGEVPAADIAKSVSLTGTAMTANQAVKTRSFRYLWLMFFINITCGIGLVAVASPMAQQQTGMSAATAAMMVGVVGLFNGFGRLAWATLSDLIGRPLTYTLIFTVDVAMLAGILVFSSPLLFGIALCLIMSCYGAGFSVIPAYLGDVFGTKQLGAIHGYVLTAWAVAGVVGPTLLSLSDQYFHSYTYSLIFFVALELVAFILSIRIRRQFSVVARDEKVTDSLERQH</sequence>
<evidence type="ECO:0000256" key="1">
    <source>
        <dbReference type="ARBA" id="ARBA00004651"/>
    </source>
</evidence>
<keyword evidence="2" id="KW-0813">Transport</keyword>
<organism evidence="8 9">
    <name type="scientific">Lacticaseibacillus paracasei subsp. paracasei 8700:2</name>
    <dbReference type="NCBI Taxonomy" id="537973"/>
    <lineage>
        <taxon>Bacteria</taxon>
        <taxon>Bacillati</taxon>
        <taxon>Bacillota</taxon>
        <taxon>Bacilli</taxon>
        <taxon>Lactobacillales</taxon>
        <taxon>Lactobacillaceae</taxon>
        <taxon>Lacticaseibacillus</taxon>
    </lineage>
</organism>
<feature type="transmembrane region" description="Helical" evidence="6">
    <location>
        <begin position="309"/>
        <end position="331"/>
    </location>
</feature>
<comment type="subcellular location">
    <subcellularLocation>
        <location evidence="1">Cell membrane</location>
        <topology evidence="1">Multi-pass membrane protein</topology>
    </subcellularLocation>
</comment>
<dbReference type="Proteomes" id="UP000015927">
    <property type="component" value="Chromosome"/>
</dbReference>
<protein>
    <submittedName>
        <fullName evidence="8">Oxalate/formate Antiporter</fullName>
    </submittedName>
</protein>
<dbReference type="RefSeq" id="WP_003563587.1">
    <property type="nucleotide sequence ID" value="NC_022112.1"/>
</dbReference>
<dbReference type="InterPro" id="IPR050327">
    <property type="entry name" value="Proton-linked_MCT"/>
</dbReference>
<keyword evidence="3 6" id="KW-0812">Transmembrane</keyword>
<dbReference type="GO" id="GO:0022857">
    <property type="term" value="F:transmembrane transporter activity"/>
    <property type="evidence" value="ECO:0007669"/>
    <property type="project" value="InterPro"/>
</dbReference>
<evidence type="ECO:0000313" key="9">
    <source>
        <dbReference type="Proteomes" id="UP000015927"/>
    </source>
</evidence>
<dbReference type="CDD" id="cd17353">
    <property type="entry name" value="MFS_OFA_like"/>
    <property type="match status" value="1"/>
</dbReference>
<feature type="transmembrane region" description="Helical" evidence="6">
    <location>
        <begin position="100"/>
        <end position="126"/>
    </location>
</feature>